<dbReference type="Gene3D" id="3.40.50.150">
    <property type="entry name" value="Vaccinia Virus protein VP39"/>
    <property type="match status" value="1"/>
</dbReference>
<sequence>MAKTANSKETTKFRTLQIKNYSFKYLRKPEKHFNKNSDFSELKKIIKYRDIKEGLYEGGFKLWEGTIDLLEFLITSKFDFDGKTVLDLGCGHGLLGIWAMKNKAKLVYLQDFNENVLRIATKKNIELNKCSNKDFELVAGDWSNKKFLGKLKKNKFDVILTSETIYTPKNEKLVIKWIHKLLKRNGTAFVSAKRFYFGTGGSFLSFKALCSPSKLDAEDVKCRCDGKSNIRQILKITKTD</sequence>
<keyword evidence="7" id="KW-0949">S-adenosyl-L-methionine</keyword>
<evidence type="ECO:0000256" key="9">
    <source>
        <dbReference type="ARBA" id="ARBA00038126"/>
    </source>
</evidence>
<dbReference type="PANTHER" id="PTHR14614:SF39">
    <property type="entry name" value="HISTIDINE PROTEIN METHYLTRANSFERASE 1 HOMOLOG"/>
    <property type="match status" value="1"/>
</dbReference>
<dbReference type="InterPro" id="IPR029063">
    <property type="entry name" value="SAM-dependent_MTases_sf"/>
</dbReference>
<protein>
    <recommendedName>
        <fullName evidence="3">protein-histidine N-methyltransferase</fullName>
        <ecNumber evidence="3">2.1.1.85</ecNumber>
    </recommendedName>
</protein>
<comment type="caution">
    <text evidence="10">The sequence shown here is derived from an EMBL/GenBank/DDBJ whole genome shotgun (WGS) entry which is preliminary data.</text>
</comment>
<evidence type="ECO:0000256" key="7">
    <source>
        <dbReference type="ARBA" id="ARBA00022691"/>
    </source>
</evidence>
<dbReference type="EC" id="2.1.1.85" evidence="3"/>
<evidence type="ECO:0000313" key="10">
    <source>
        <dbReference type="EMBL" id="MES1920045.1"/>
    </source>
</evidence>
<gene>
    <name evidence="10" type="ORF">MHBO_001771</name>
</gene>
<evidence type="ECO:0000256" key="3">
    <source>
        <dbReference type="ARBA" id="ARBA00012533"/>
    </source>
</evidence>
<evidence type="ECO:0000313" key="11">
    <source>
        <dbReference type="Proteomes" id="UP001439008"/>
    </source>
</evidence>
<evidence type="ECO:0000256" key="6">
    <source>
        <dbReference type="ARBA" id="ARBA00022679"/>
    </source>
</evidence>
<evidence type="ECO:0000256" key="8">
    <source>
        <dbReference type="ARBA" id="ARBA00023242"/>
    </source>
</evidence>
<reference evidence="10 11" key="1">
    <citation type="journal article" date="2024" name="BMC Biol.">
        <title>Comparative genomics of Ascetosporea gives new insight into the evolutionary basis for animal parasitism in Rhizaria.</title>
        <authorList>
            <person name="Hiltunen Thoren M."/>
            <person name="Onut-Brannstrom I."/>
            <person name="Alfjorden A."/>
            <person name="Peckova H."/>
            <person name="Swords F."/>
            <person name="Hooper C."/>
            <person name="Holzer A.S."/>
            <person name="Bass D."/>
            <person name="Burki F."/>
        </authorList>
    </citation>
    <scope>NUCLEOTIDE SEQUENCE [LARGE SCALE GENOMIC DNA]</scope>
    <source>
        <strain evidence="10">20-A016</strain>
    </source>
</reference>
<dbReference type="InterPro" id="IPR019410">
    <property type="entry name" value="Methyltransf_16"/>
</dbReference>
<evidence type="ECO:0000256" key="2">
    <source>
        <dbReference type="ARBA" id="ARBA00004496"/>
    </source>
</evidence>
<comment type="subcellular location">
    <subcellularLocation>
        <location evidence="2">Cytoplasm</location>
    </subcellularLocation>
    <subcellularLocation>
        <location evidence="1">Nucleus</location>
    </subcellularLocation>
</comment>
<dbReference type="Pfam" id="PF10294">
    <property type="entry name" value="Methyltransf_16"/>
    <property type="match status" value="1"/>
</dbReference>
<organism evidence="10 11">
    <name type="scientific">Bonamia ostreae</name>
    <dbReference type="NCBI Taxonomy" id="126728"/>
    <lineage>
        <taxon>Eukaryota</taxon>
        <taxon>Sar</taxon>
        <taxon>Rhizaria</taxon>
        <taxon>Endomyxa</taxon>
        <taxon>Ascetosporea</taxon>
        <taxon>Haplosporida</taxon>
        <taxon>Bonamia</taxon>
    </lineage>
</organism>
<dbReference type="CDD" id="cd02440">
    <property type="entry name" value="AdoMet_MTases"/>
    <property type="match status" value="1"/>
</dbReference>
<keyword evidence="4" id="KW-0963">Cytoplasm</keyword>
<comment type="similarity">
    <text evidence="9">Belongs to the methyltransferase superfamily. METTL18 family.</text>
</comment>
<dbReference type="Proteomes" id="UP001439008">
    <property type="component" value="Unassembled WGS sequence"/>
</dbReference>
<keyword evidence="8" id="KW-0539">Nucleus</keyword>
<proteinExistence type="inferred from homology"/>
<name>A0ABV2AK48_9EUKA</name>
<dbReference type="PANTHER" id="PTHR14614">
    <property type="entry name" value="HEPATOCELLULAR CARCINOMA-ASSOCIATED ANTIGEN"/>
    <property type="match status" value="1"/>
</dbReference>
<evidence type="ECO:0000256" key="1">
    <source>
        <dbReference type="ARBA" id="ARBA00004123"/>
    </source>
</evidence>
<accession>A0ABV2AK48</accession>
<evidence type="ECO:0000256" key="4">
    <source>
        <dbReference type="ARBA" id="ARBA00022490"/>
    </source>
</evidence>
<dbReference type="SUPFAM" id="SSF53335">
    <property type="entry name" value="S-adenosyl-L-methionine-dependent methyltransferases"/>
    <property type="match status" value="1"/>
</dbReference>
<keyword evidence="5" id="KW-0489">Methyltransferase</keyword>
<keyword evidence="6" id="KW-0808">Transferase</keyword>
<keyword evidence="11" id="KW-1185">Reference proteome</keyword>
<evidence type="ECO:0000256" key="5">
    <source>
        <dbReference type="ARBA" id="ARBA00022603"/>
    </source>
</evidence>
<dbReference type="EMBL" id="JBDODL010000490">
    <property type="protein sequence ID" value="MES1920045.1"/>
    <property type="molecule type" value="Genomic_DNA"/>
</dbReference>